<accession>A0A267HBG1</accession>
<proteinExistence type="predicted"/>
<keyword evidence="1" id="KW-0812">Transmembrane</keyword>
<keyword evidence="1" id="KW-0472">Membrane</keyword>
<feature type="transmembrane region" description="Helical" evidence="1">
    <location>
        <begin position="73"/>
        <end position="95"/>
    </location>
</feature>
<feature type="transmembrane region" description="Helical" evidence="1">
    <location>
        <begin position="32"/>
        <end position="53"/>
    </location>
</feature>
<organism evidence="2 3">
    <name type="scientific">Macrostomum lignano</name>
    <dbReference type="NCBI Taxonomy" id="282301"/>
    <lineage>
        <taxon>Eukaryota</taxon>
        <taxon>Metazoa</taxon>
        <taxon>Spiralia</taxon>
        <taxon>Lophotrochozoa</taxon>
        <taxon>Platyhelminthes</taxon>
        <taxon>Rhabditophora</taxon>
        <taxon>Macrostomorpha</taxon>
        <taxon>Macrostomida</taxon>
        <taxon>Macrostomidae</taxon>
        <taxon>Macrostomum</taxon>
    </lineage>
</organism>
<keyword evidence="3" id="KW-1185">Reference proteome</keyword>
<comment type="caution">
    <text evidence="2">The sequence shown here is derived from an EMBL/GenBank/DDBJ whole genome shotgun (WGS) entry which is preliminary data.</text>
</comment>
<dbReference type="AlphaFoldDB" id="A0A267HBG1"/>
<reference evidence="2 3" key="1">
    <citation type="submission" date="2017-06" db="EMBL/GenBank/DDBJ databases">
        <title>A platform for efficient transgenesis in Macrostomum lignano, a flatworm model organism for stem cell research.</title>
        <authorList>
            <person name="Berezikov E."/>
        </authorList>
    </citation>
    <scope>NUCLEOTIDE SEQUENCE [LARGE SCALE GENOMIC DNA]</scope>
    <source>
        <strain evidence="2">DV1</strain>
        <tissue evidence="2">Whole organism</tissue>
    </source>
</reference>
<dbReference type="Proteomes" id="UP000215902">
    <property type="component" value="Unassembled WGS sequence"/>
</dbReference>
<sequence length="123" mass="13813">MKLANMGPDRDWPAMSFIKQALISRSHSRCSIFKLCVNCFIFAPAAVSLLSTIQEFVRCYLNVSRYCTLSALIWQKFVSSNSILFLCFLTLFYCAPAKQLLPSSSLQSVCRAVLGILMEGRQS</sequence>
<keyword evidence="1" id="KW-1133">Transmembrane helix</keyword>
<gene>
    <name evidence="2" type="ORF">BOX15_Mlig030892g1</name>
</gene>
<evidence type="ECO:0000313" key="2">
    <source>
        <dbReference type="EMBL" id="PAA94852.1"/>
    </source>
</evidence>
<name>A0A267HBG1_9PLAT</name>
<protein>
    <submittedName>
        <fullName evidence="2">Uncharacterized protein</fullName>
    </submittedName>
</protein>
<dbReference type="EMBL" id="NIVC01000001">
    <property type="protein sequence ID" value="PAA94852.1"/>
    <property type="molecule type" value="Genomic_DNA"/>
</dbReference>
<evidence type="ECO:0000256" key="1">
    <source>
        <dbReference type="SAM" id="Phobius"/>
    </source>
</evidence>
<evidence type="ECO:0000313" key="3">
    <source>
        <dbReference type="Proteomes" id="UP000215902"/>
    </source>
</evidence>